<dbReference type="PANTHER" id="PTHR38604:SF1">
    <property type="entry name" value="PERIPLASMIC NITRATE REDUCTASE, ELECTRON TRANSFER SUBUNIT"/>
    <property type="match status" value="1"/>
</dbReference>
<dbReference type="Pfam" id="PF03892">
    <property type="entry name" value="NapB"/>
    <property type="match status" value="1"/>
</dbReference>
<evidence type="ECO:0000256" key="12">
    <source>
        <dbReference type="ARBA" id="ARBA00031832"/>
    </source>
</evidence>
<accession>A0A7H9BHR4</accession>
<name>A0A7H9BHR4_9NEIS</name>
<gene>
    <name evidence="16" type="ORF">HQ393_05465</name>
</gene>
<keyword evidence="10 13" id="KW-0249">Electron transport</keyword>
<evidence type="ECO:0000256" key="3">
    <source>
        <dbReference type="ARBA" id="ARBA00007368"/>
    </source>
</evidence>
<dbReference type="EMBL" id="CP058627">
    <property type="protein sequence ID" value="QLG87748.1"/>
    <property type="molecule type" value="Genomic_DNA"/>
</dbReference>
<feature type="binding site" description="axial binding residue" evidence="15">
    <location>
        <position position="126"/>
    </location>
    <ligand>
        <name>heme c</name>
        <dbReference type="ChEBI" id="CHEBI:61717"/>
        <label>2</label>
    </ligand>
    <ligandPart>
        <name>Fe</name>
        <dbReference type="ChEBI" id="CHEBI:18248"/>
    </ligandPart>
</feature>
<keyword evidence="6 14" id="KW-0349">Heme</keyword>
<feature type="binding site" description="covalent" evidence="14">
    <location>
        <position position="125"/>
    </location>
    <ligand>
        <name>heme c</name>
        <dbReference type="ChEBI" id="CHEBI:61717"/>
        <label>2</label>
    </ligand>
</feature>
<comment type="PTM">
    <text evidence="14">Binds 2 heme C groups per subunit.</text>
</comment>
<keyword evidence="7 15" id="KW-0479">Metal-binding</keyword>
<evidence type="ECO:0000256" key="15">
    <source>
        <dbReference type="PIRSR" id="PIRSR006105-2"/>
    </source>
</evidence>
<comment type="subcellular location">
    <subcellularLocation>
        <location evidence="2 13">Periplasm</location>
    </subcellularLocation>
</comment>
<dbReference type="InterPro" id="IPR005591">
    <property type="entry name" value="NapB"/>
</dbReference>
<dbReference type="InterPro" id="IPR036280">
    <property type="entry name" value="Multihaem_cyt_sf"/>
</dbReference>
<evidence type="ECO:0000256" key="2">
    <source>
        <dbReference type="ARBA" id="ARBA00004418"/>
    </source>
</evidence>
<evidence type="ECO:0000256" key="14">
    <source>
        <dbReference type="PIRSR" id="PIRSR006105-1"/>
    </source>
</evidence>
<comment type="similarity">
    <text evidence="3 13">Belongs to the NapB family.</text>
</comment>
<evidence type="ECO:0000256" key="10">
    <source>
        <dbReference type="ARBA" id="ARBA00022982"/>
    </source>
</evidence>
<dbReference type="AlphaFoldDB" id="A0A7H9BHR4"/>
<evidence type="ECO:0000256" key="4">
    <source>
        <dbReference type="ARBA" id="ARBA00013773"/>
    </source>
</evidence>
<dbReference type="GO" id="GO:0046872">
    <property type="term" value="F:metal ion binding"/>
    <property type="evidence" value="ECO:0007669"/>
    <property type="project" value="UniProtKB-KW"/>
</dbReference>
<dbReference type="Proteomes" id="UP000509597">
    <property type="component" value="Chromosome"/>
</dbReference>
<evidence type="ECO:0000256" key="9">
    <source>
        <dbReference type="ARBA" id="ARBA00022764"/>
    </source>
</evidence>
<dbReference type="Gene3D" id="1.10.1130.10">
    <property type="entry name" value="Flavocytochrome C3, Chain A"/>
    <property type="match status" value="1"/>
</dbReference>
<evidence type="ECO:0000256" key="8">
    <source>
        <dbReference type="ARBA" id="ARBA00022729"/>
    </source>
</evidence>
<evidence type="ECO:0000256" key="5">
    <source>
        <dbReference type="ARBA" id="ARBA00022448"/>
    </source>
</evidence>
<dbReference type="FunFam" id="1.10.1130.10:FF:000001">
    <property type="entry name" value="Periplasmic nitrate reductase, electron transfer subunit"/>
    <property type="match status" value="1"/>
</dbReference>
<dbReference type="RefSeq" id="WP_179357828.1">
    <property type="nucleotide sequence ID" value="NZ_CP058627.1"/>
</dbReference>
<evidence type="ECO:0000256" key="1">
    <source>
        <dbReference type="ARBA" id="ARBA00002599"/>
    </source>
</evidence>
<evidence type="ECO:0000256" key="11">
    <source>
        <dbReference type="ARBA" id="ARBA00023004"/>
    </source>
</evidence>
<evidence type="ECO:0000256" key="13">
    <source>
        <dbReference type="PIRNR" id="PIRNR006105"/>
    </source>
</evidence>
<keyword evidence="11 15" id="KW-0408">Iron</keyword>
<dbReference type="PANTHER" id="PTHR38604">
    <property type="entry name" value="PERIPLASMIC NITRATE REDUCTASE, ELECTRON TRANSFER SUBUNIT"/>
    <property type="match status" value="1"/>
</dbReference>
<protein>
    <recommendedName>
        <fullName evidence="4 13">Periplasmic nitrate reductase, electron transfer subunit</fullName>
    </recommendedName>
    <alternativeName>
        <fullName evidence="12 13">Diheme cytochrome c NapB</fullName>
    </alternativeName>
</protein>
<keyword evidence="9 13" id="KW-0574">Periplasm</keyword>
<dbReference type="GO" id="GO:0009061">
    <property type="term" value="P:anaerobic respiration"/>
    <property type="evidence" value="ECO:0007669"/>
    <property type="project" value="InterPro"/>
</dbReference>
<dbReference type="SUPFAM" id="SSF48695">
    <property type="entry name" value="Multiheme cytochromes"/>
    <property type="match status" value="1"/>
</dbReference>
<keyword evidence="8" id="KW-0732">Signal</keyword>
<evidence type="ECO:0000256" key="7">
    <source>
        <dbReference type="ARBA" id="ARBA00022723"/>
    </source>
</evidence>
<sequence>MKKLACLFGLILALGLSVLSGGVIAEELRSLRGTEAVKGDVPSENYRYERDKPAQQRQWVQQPPIIPHTTKGYLITKEFNKCLDCHSWNRATEAGAPRVSVTHFKTRDGKELAGLSPRRYFCVQCHVPQTDAKPLVGNTFKSADGLVK</sequence>
<dbReference type="PIRSF" id="PIRSF006105">
    <property type="entry name" value="NapB"/>
    <property type="match status" value="1"/>
</dbReference>
<dbReference type="GO" id="GO:0042597">
    <property type="term" value="C:periplasmic space"/>
    <property type="evidence" value="ECO:0007669"/>
    <property type="project" value="UniProtKB-SubCell"/>
</dbReference>
<feature type="binding site" description="axial binding residue" evidence="15">
    <location>
        <position position="103"/>
    </location>
    <ligand>
        <name>heme c</name>
        <dbReference type="ChEBI" id="CHEBI:61717"/>
        <label>2</label>
    </ligand>
    <ligandPart>
        <name>Fe</name>
        <dbReference type="ChEBI" id="CHEBI:18248"/>
    </ligandPart>
</feature>
<reference evidence="16 17" key="1">
    <citation type="submission" date="2020-07" db="EMBL/GenBank/DDBJ databases">
        <title>Complete genome sequence of Chitinibacter sp. 2T18.</title>
        <authorList>
            <person name="Bae J.-W."/>
            <person name="Choi J.-W."/>
        </authorList>
    </citation>
    <scope>NUCLEOTIDE SEQUENCE [LARGE SCALE GENOMIC DNA]</scope>
    <source>
        <strain evidence="16 17">2T18</strain>
    </source>
</reference>
<evidence type="ECO:0000313" key="16">
    <source>
        <dbReference type="EMBL" id="QLG87748.1"/>
    </source>
</evidence>
<feature type="binding site" description="covalent" evidence="14">
    <location>
        <position position="82"/>
    </location>
    <ligand>
        <name>heme c</name>
        <dbReference type="ChEBI" id="CHEBI:61717"/>
        <label>1</label>
    </ligand>
</feature>
<evidence type="ECO:0000313" key="17">
    <source>
        <dbReference type="Proteomes" id="UP000509597"/>
    </source>
</evidence>
<dbReference type="KEGG" id="chiz:HQ393_05465"/>
<feature type="binding site" description="covalent" evidence="14">
    <location>
        <position position="85"/>
    </location>
    <ligand>
        <name>heme c</name>
        <dbReference type="ChEBI" id="CHEBI:61717"/>
        <label>1</label>
    </ligand>
</feature>
<keyword evidence="17" id="KW-1185">Reference proteome</keyword>
<comment type="subunit">
    <text evidence="13">Component of the periplasmic nitrate reductase NapAB complex composed of NapA and NapB.</text>
</comment>
<evidence type="ECO:0000256" key="6">
    <source>
        <dbReference type="ARBA" id="ARBA00022617"/>
    </source>
</evidence>
<organism evidence="16 17">
    <name type="scientific">Chitinibacter bivalviorum</name>
    <dbReference type="NCBI Taxonomy" id="2739434"/>
    <lineage>
        <taxon>Bacteria</taxon>
        <taxon>Pseudomonadati</taxon>
        <taxon>Pseudomonadota</taxon>
        <taxon>Betaproteobacteria</taxon>
        <taxon>Neisseriales</taxon>
        <taxon>Chitinibacteraceae</taxon>
        <taxon>Chitinibacter</taxon>
    </lineage>
</organism>
<comment type="function">
    <text evidence="1">Electron transfer subunit of the periplasmic nitrate reductase complex NapAB. Receives electrons from the membrane-anchored tetraheme c-type NapC protein and transfers these to NapA subunit, thus allowing electron flow between membrane and periplasm. Essential for periplasmic nitrate reduction with nitrate as the terminal electron acceptor.</text>
</comment>
<feature type="binding site" description="axial binding residue" evidence="15">
    <location>
        <position position="68"/>
    </location>
    <ligand>
        <name>heme c</name>
        <dbReference type="ChEBI" id="CHEBI:61717"/>
        <label>1</label>
    </ligand>
    <ligandPart>
        <name>Fe</name>
        <dbReference type="ChEBI" id="CHEBI:18248"/>
    </ligandPart>
</feature>
<keyword evidence="5 13" id="KW-0813">Transport</keyword>
<feature type="binding site" description="covalent" evidence="14">
    <location>
        <position position="122"/>
    </location>
    <ligand>
        <name>heme c</name>
        <dbReference type="ChEBI" id="CHEBI:61717"/>
        <label>2</label>
    </ligand>
</feature>
<feature type="binding site" description="axial binding residue" evidence="15">
    <location>
        <position position="86"/>
    </location>
    <ligand>
        <name>heme c</name>
        <dbReference type="ChEBI" id="CHEBI:61717"/>
        <label>1</label>
    </ligand>
    <ligandPart>
        <name>Fe</name>
        <dbReference type="ChEBI" id="CHEBI:18248"/>
    </ligandPart>
</feature>
<proteinExistence type="inferred from homology"/>